<gene>
    <name evidence="8" type="ORF">A6R68_04519</name>
</gene>
<keyword evidence="9" id="KW-1185">Reference proteome</keyword>
<organism evidence="8 9">
    <name type="scientific">Neotoma lepida</name>
    <name type="common">Desert woodrat</name>
    <dbReference type="NCBI Taxonomy" id="56216"/>
    <lineage>
        <taxon>Eukaryota</taxon>
        <taxon>Metazoa</taxon>
        <taxon>Chordata</taxon>
        <taxon>Craniata</taxon>
        <taxon>Vertebrata</taxon>
        <taxon>Euteleostomi</taxon>
        <taxon>Mammalia</taxon>
        <taxon>Eutheria</taxon>
        <taxon>Euarchontoglires</taxon>
        <taxon>Glires</taxon>
        <taxon>Rodentia</taxon>
        <taxon>Myomorpha</taxon>
        <taxon>Muroidea</taxon>
        <taxon>Cricetidae</taxon>
        <taxon>Neotominae</taxon>
        <taxon>Neotoma</taxon>
    </lineage>
</organism>
<evidence type="ECO:0000259" key="7">
    <source>
        <dbReference type="SMART" id="SM00294"/>
    </source>
</evidence>
<name>A0A1A6GMI4_NEOLE</name>
<evidence type="ECO:0000313" key="9">
    <source>
        <dbReference type="Proteomes" id="UP000092124"/>
    </source>
</evidence>
<feature type="compositionally biased region" description="Basic and acidic residues" evidence="5">
    <location>
        <begin position="165"/>
        <end position="176"/>
    </location>
</feature>
<feature type="transmembrane region" description="Helical" evidence="6">
    <location>
        <begin position="20"/>
        <end position="45"/>
    </location>
</feature>
<feature type="domain" description="Neurexin/syndecan/glycophorin C" evidence="7">
    <location>
        <begin position="43"/>
        <end position="61"/>
    </location>
</feature>
<evidence type="ECO:0000313" key="8">
    <source>
        <dbReference type="EMBL" id="OBS66930.1"/>
    </source>
</evidence>
<sequence length="385" mass="42324">MALTSPFSFLDFPYYHDDGWVAILLGFLVAFLLLGLVGMLVLFYLQNHRYKGSYHTNEPKASHDYHPGSKTPLPPSGPAQAPAPTPTPTQVPTPTPAPAPASGPSARDQNLPQILEESRLLDEGAPSGHIGRGQQQVLGEREASLRRQGGDNQENDSGLSGEMGMVRKEAHTDAGDNHSTAAQAQPSASPEAVINCTAQSRKGFMSSSVGSFRISDSLTANWKTWKRNRQDLSYLCHTRQNPEYLRQTAPLLFSAVHHLMETVNYSKGWKSGMESWKTKGRRVSRAQPFDKREQETGVRRLGSCGFHVKEPSITTIFPTLSPAPLQSSPPRAQHHRHPLPGSPAPPPSSPREPGNTTFFTMNFAVVVIDQLLDESFILFLHLITH</sequence>
<feature type="region of interest" description="Disordered" evidence="5">
    <location>
        <begin position="122"/>
        <end position="191"/>
    </location>
</feature>
<evidence type="ECO:0000256" key="6">
    <source>
        <dbReference type="SAM" id="Phobius"/>
    </source>
</evidence>
<keyword evidence="3 6" id="KW-1133">Transmembrane helix</keyword>
<evidence type="ECO:0000256" key="2">
    <source>
        <dbReference type="ARBA" id="ARBA00022692"/>
    </source>
</evidence>
<evidence type="ECO:0000256" key="3">
    <source>
        <dbReference type="ARBA" id="ARBA00022989"/>
    </source>
</evidence>
<keyword evidence="2 6" id="KW-0812">Transmembrane</keyword>
<feature type="non-terminal residue" evidence="8">
    <location>
        <position position="385"/>
    </location>
</feature>
<evidence type="ECO:0000256" key="1">
    <source>
        <dbReference type="ARBA" id="ARBA00004167"/>
    </source>
</evidence>
<feature type="compositionally biased region" description="Basic and acidic residues" evidence="5">
    <location>
        <begin position="139"/>
        <end position="149"/>
    </location>
</feature>
<keyword evidence="4 6" id="KW-0472">Membrane</keyword>
<feature type="compositionally biased region" description="Pro residues" evidence="5">
    <location>
        <begin position="340"/>
        <end position="350"/>
    </location>
</feature>
<dbReference type="SMART" id="SM00294">
    <property type="entry name" value="4.1m"/>
    <property type="match status" value="1"/>
</dbReference>
<dbReference type="EMBL" id="LZPO01087168">
    <property type="protein sequence ID" value="OBS66930.1"/>
    <property type="molecule type" value="Genomic_DNA"/>
</dbReference>
<evidence type="ECO:0000256" key="4">
    <source>
        <dbReference type="ARBA" id="ARBA00023136"/>
    </source>
</evidence>
<feature type="compositionally biased region" description="Polar residues" evidence="5">
    <location>
        <begin position="319"/>
        <end position="330"/>
    </location>
</feature>
<protein>
    <recommendedName>
        <fullName evidence="7">Neurexin/syndecan/glycophorin C domain-containing protein</fullName>
    </recommendedName>
</protein>
<feature type="region of interest" description="Disordered" evidence="5">
    <location>
        <begin position="319"/>
        <end position="355"/>
    </location>
</feature>
<comment type="caution">
    <text evidence="8">The sequence shown here is derived from an EMBL/GenBank/DDBJ whole genome shotgun (WGS) entry which is preliminary data.</text>
</comment>
<accession>A0A1A6GMI4</accession>
<dbReference type="AlphaFoldDB" id="A0A1A6GMI4"/>
<evidence type="ECO:0000256" key="5">
    <source>
        <dbReference type="SAM" id="MobiDB-lite"/>
    </source>
</evidence>
<feature type="compositionally biased region" description="Pro residues" evidence="5">
    <location>
        <begin position="72"/>
        <end position="101"/>
    </location>
</feature>
<dbReference type="GO" id="GO:0016020">
    <property type="term" value="C:membrane"/>
    <property type="evidence" value="ECO:0007669"/>
    <property type="project" value="UniProtKB-SubCell"/>
</dbReference>
<comment type="subcellular location">
    <subcellularLocation>
        <location evidence="1">Membrane</location>
        <topology evidence="1">Single-pass membrane protein</topology>
    </subcellularLocation>
</comment>
<reference evidence="8 9" key="1">
    <citation type="submission" date="2016-06" db="EMBL/GenBank/DDBJ databases">
        <title>The Draft Genome Sequence and Annotation of the Desert Woodrat Neotoma lepida.</title>
        <authorList>
            <person name="Campbell M."/>
            <person name="Oakeson K.F."/>
            <person name="Yandell M."/>
            <person name="Halpert J.R."/>
            <person name="Dearing D."/>
        </authorList>
    </citation>
    <scope>NUCLEOTIDE SEQUENCE [LARGE SCALE GENOMIC DNA]</scope>
    <source>
        <strain evidence="8">417</strain>
        <tissue evidence="8">Liver</tissue>
    </source>
</reference>
<dbReference type="Proteomes" id="UP000092124">
    <property type="component" value="Unassembled WGS sequence"/>
</dbReference>
<proteinExistence type="predicted"/>
<dbReference type="InterPro" id="IPR003585">
    <property type="entry name" value="Neurexin-like"/>
</dbReference>
<feature type="compositionally biased region" description="Low complexity" evidence="5">
    <location>
        <begin position="181"/>
        <end position="190"/>
    </location>
</feature>
<dbReference type="STRING" id="56216.A0A1A6GMI4"/>
<feature type="compositionally biased region" description="Basic and acidic residues" evidence="5">
    <location>
        <begin position="57"/>
        <end position="67"/>
    </location>
</feature>
<feature type="region of interest" description="Disordered" evidence="5">
    <location>
        <begin position="56"/>
        <end position="108"/>
    </location>
</feature>